<evidence type="ECO:0000256" key="1">
    <source>
        <dbReference type="SAM" id="Phobius"/>
    </source>
</evidence>
<comment type="caution">
    <text evidence="2">The sequence shown here is derived from an EMBL/GenBank/DDBJ whole genome shotgun (WGS) entry which is preliminary data.</text>
</comment>
<dbReference type="RefSeq" id="WP_182543226.1">
    <property type="nucleotide sequence ID" value="NZ_JACGWZ010000001.1"/>
</dbReference>
<feature type="transmembrane region" description="Helical" evidence="1">
    <location>
        <begin position="7"/>
        <end position="27"/>
    </location>
</feature>
<dbReference type="AlphaFoldDB" id="A0A839DSY5"/>
<accession>A0A839DSY5</accession>
<name>A0A839DSY5_9PSEU</name>
<evidence type="ECO:0000313" key="2">
    <source>
        <dbReference type="EMBL" id="MBA8824060.1"/>
    </source>
</evidence>
<keyword evidence="1" id="KW-1133">Transmembrane helix</keyword>
<keyword evidence="3" id="KW-1185">Reference proteome</keyword>
<dbReference type="Proteomes" id="UP000569329">
    <property type="component" value="Unassembled WGS sequence"/>
</dbReference>
<sequence length="77" mass="8388">MNSRRLTLVLVRTAAFFVVGLIVFPVIGWSWFGAAAIALIAAAMAVQFGGVLWLRRAEKTTSPSPAATEEQAHRHDH</sequence>
<feature type="transmembrane region" description="Helical" evidence="1">
    <location>
        <begin position="33"/>
        <end position="54"/>
    </location>
</feature>
<evidence type="ECO:0008006" key="4">
    <source>
        <dbReference type="Google" id="ProtNLM"/>
    </source>
</evidence>
<protein>
    <recommendedName>
        <fullName evidence="4">DUF4229 domain-containing protein</fullName>
    </recommendedName>
</protein>
<gene>
    <name evidence="2" type="ORF">FHX42_001389</name>
</gene>
<proteinExistence type="predicted"/>
<reference evidence="2 3" key="1">
    <citation type="submission" date="2020-07" db="EMBL/GenBank/DDBJ databases">
        <title>Sequencing the genomes of 1000 actinobacteria strains.</title>
        <authorList>
            <person name="Klenk H.-P."/>
        </authorList>
    </citation>
    <scope>NUCLEOTIDE SEQUENCE [LARGE SCALE GENOMIC DNA]</scope>
    <source>
        <strain evidence="2 3">DSM 45975</strain>
    </source>
</reference>
<evidence type="ECO:0000313" key="3">
    <source>
        <dbReference type="Proteomes" id="UP000569329"/>
    </source>
</evidence>
<dbReference type="EMBL" id="JACGWZ010000001">
    <property type="protein sequence ID" value="MBA8824060.1"/>
    <property type="molecule type" value="Genomic_DNA"/>
</dbReference>
<keyword evidence="1" id="KW-0812">Transmembrane</keyword>
<keyword evidence="1" id="KW-0472">Membrane</keyword>
<organism evidence="2 3">
    <name type="scientific">Halosaccharopolyspora lacisalsi</name>
    <dbReference type="NCBI Taxonomy" id="1000566"/>
    <lineage>
        <taxon>Bacteria</taxon>
        <taxon>Bacillati</taxon>
        <taxon>Actinomycetota</taxon>
        <taxon>Actinomycetes</taxon>
        <taxon>Pseudonocardiales</taxon>
        <taxon>Pseudonocardiaceae</taxon>
        <taxon>Halosaccharopolyspora</taxon>
    </lineage>
</organism>